<dbReference type="InterPro" id="IPR036388">
    <property type="entry name" value="WH-like_DNA-bd_sf"/>
</dbReference>
<evidence type="ECO:0000256" key="2">
    <source>
        <dbReference type="ARBA" id="ARBA00023015"/>
    </source>
</evidence>
<dbReference type="SUPFAM" id="SSF53850">
    <property type="entry name" value="Periplasmic binding protein-like II"/>
    <property type="match status" value="1"/>
</dbReference>
<reference evidence="6" key="1">
    <citation type="submission" date="2023-06" db="EMBL/GenBank/DDBJ databases">
        <authorList>
            <person name="Jiang Y."/>
            <person name="Liu Q."/>
        </authorList>
    </citation>
    <scope>NUCLEOTIDE SEQUENCE</scope>
    <source>
        <strain evidence="6">CGMCC 1.12089</strain>
    </source>
</reference>
<dbReference type="Pfam" id="PF00126">
    <property type="entry name" value="HTH_1"/>
    <property type="match status" value="1"/>
</dbReference>
<gene>
    <name evidence="6" type="ORF">QTH91_15685</name>
</gene>
<dbReference type="Gene3D" id="1.10.10.10">
    <property type="entry name" value="Winged helix-like DNA-binding domain superfamily/Winged helix DNA-binding domain"/>
    <property type="match status" value="1"/>
</dbReference>
<comment type="similarity">
    <text evidence="1">Belongs to the LysR transcriptional regulatory family.</text>
</comment>
<name>A0ABT7ND96_9BURK</name>
<comment type="caution">
    <text evidence="6">The sequence shown here is derived from an EMBL/GenBank/DDBJ whole genome shotgun (WGS) entry which is preliminary data.</text>
</comment>
<keyword evidence="3" id="KW-0238">DNA-binding</keyword>
<evidence type="ECO:0000259" key="5">
    <source>
        <dbReference type="PROSITE" id="PS50931"/>
    </source>
</evidence>
<dbReference type="InterPro" id="IPR036390">
    <property type="entry name" value="WH_DNA-bd_sf"/>
</dbReference>
<proteinExistence type="inferred from homology"/>
<dbReference type="RefSeq" id="WP_286661033.1">
    <property type="nucleotide sequence ID" value="NZ_JASZYV010000003.1"/>
</dbReference>
<dbReference type="EMBL" id="JASZYV010000003">
    <property type="protein sequence ID" value="MDM0045930.1"/>
    <property type="molecule type" value="Genomic_DNA"/>
</dbReference>
<evidence type="ECO:0000256" key="3">
    <source>
        <dbReference type="ARBA" id="ARBA00023125"/>
    </source>
</evidence>
<keyword evidence="7" id="KW-1185">Reference proteome</keyword>
<dbReference type="Proteomes" id="UP001174908">
    <property type="component" value="Unassembled WGS sequence"/>
</dbReference>
<dbReference type="PROSITE" id="PS50931">
    <property type="entry name" value="HTH_LYSR"/>
    <property type="match status" value="1"/>
</dbReference>
<keyword evidence="2" id="KW-0805">Transcription regulation</keyword>
<dbReference type="Pfam" id="PF03466">
    <property type="entry name" value="LysR_substrate"/>
    <property type="match status" value="1"/>
</dbReference>
<dbReference type="PANTHER" id="PTHR30419">
    <property type="entry name" value="HTH-TYPE TRANSCRIPTIONAL REGULATOR YBHD"/>
    <property type="match status" value="1"/>
</dbReference>
<keyword evidence="4" id="KW-0804">Transcription</keyword>
<sequence>MNSSSKLINVSSRQLHAFLQVVRLQSFAKAAEQVHLSPSGMSMLVKELEEQVGARLFDRTTRSVSLTDAGKRLEPVAERIVGELGELAAVVGGAEAAVRSRLQVAATPMVSASLLPGVMRDFAKSHPQVSLHLEDVEVGLVRQKVLDGEADIGLGFFVKPATGLSRQPLCKFRLMHISPPQSARKGLLTSQPWTSLADVPLVSLPVGNPIQVLIEKHLARLGRANEERPRVNLIGTIIGMVRAGRGHAVIPSFAMEECLTRGLGVTLLREPEVELDLYLVSRRGSKHKPAAVAFANALNEAASRLAG</sequence>
<organism evidence="6 7">
    <name type="scientific">Variovorax dokdonensis</name>
    <dbReference type="NCBI Taxonomy" id="344883"/>
    <lineage>
        <taxon>Bacteria</taxon>
        <taxon>Pseudomonadati</taxon>
        <taxon>Pseudomonadota</taxon>
        <taxon>Betaproteobacteria</taxon>
        <taxon>Burkholderiales</taxon>
        <taxon>Comamonadaceae</taxon>
        <taxon>Variovorax</taxon>
    </lineage>
</organism>
<dbReference type="PRINTS" id="PR00039">
    <property type="entry name" value="HTHLYSR"/>
</dbReference>
<protein>
    <submittedName>
        <fullName evidence="6">LysR family transcriptional regulator</fullName>
    </submittedName>
</protein>
<feature type="domain" description="HTH lysR-type" evidence="5">
    <location>
        <begin position="10"/>
        <end position="67"/>
    </location>
</feature>
<dbReference type="Gene3D" id="3.40.190.290">
    <property type="match status" value="1"/>
</dbReference>
<evidence type="ECO:0000313" key="7">
    <source>
        <dbReference type="Proteomes" id="UP001174908"/>
    </source>
</evidence>
<accession>A0ABT7ND96</accession>
<dbReference type="InterPro" id="IPR000847">
    <property type="entry name" value="LysR_HTH_N"/>
</dbReference>
<dbReference type="InterPro" id="IPR050950">
    <property type="entry name" value="HTH-type_LysR_regulators"/>
</dbReference>
<dbReference type="SUPFAM" id="SSF46785">
    <property type="entry name" value="Winged helix' DNA-binding domain"/>
    <property type="match status" value="1"/>
</dbReference>
<evidence type="ECO:0000313" key="6">
    <source>
        <dbReference type="EMBL" id="MDM0045930.1"/>
    </source>
</evidence>
<evidence type="ECO:0000256" key="1">
    <source>
        <dbReference type="ARBA" id="ARBA00009437"/>
    </source>
</evidence>
<evidence type="ECO:0000256" key="4">
    <source>
        <dbReference type="ARBA" id="ARBA00023163"/>
    </source>
</evidence>
<dbReference type="InterPro" id="IPR005119">
    <property type="entry name" value="LysR_subst-bd"/>
</dbReference>